<evidence type="ECO:0000313" key="2">
    <source>
        <dbReference type="EMBL" id="APU13354.1"/>
    </source>
</evidence>
<evidence type="ECO:0000313" key="3">
    <source>
        <dbReference type="Proteomes" id="UP000185511"/>
    </source>
</evidence>
<dbReference type="EMBL" id="CP016076">
    <property type="protein sequence ID" value="APU13354.1"/>
    <property type="molecule type" value="Genomic_DNA"/>
</dbReference>
<sequence length="112" mass="12220">MSSGSGPGPPPGQATRDDERTDDLALFRSTYLPSLVSEEVLADNHRPLSYRSLIPLAHDARRPMFDLRAADGAIGSTQSYVQKCLRDVNQLARTLVARVEEVTGRPVGIQSE</sequence>
<gene>
    <name evidence="2" type="ORF">UA74_06405</name>
</gene>
<protein>
    <submittedName>
        <fullName evidence="2">Uncharacterized protein</fullName>
    </submittedName>
</protein>
<keyword evidence="3" id="KW-1185">Reference proteome</keyword>
<dbReference type="KEGG" id="acad:UA74_06405"/>
<organism evidence="2 3">
    <name type="scientific">Actinoalloteichus fjordicus</name>
    <dbReference type="NCBI Taxonomy" id="1612552"/>
    <lineage>
        <taxon>Bacteria</taxon>
        <taxon>Bacillati</taxon>
        <taxon>Actinomycetota</taxon>
        <taxon>Actinomycetes</taxon>
        <taxon>Pseudonocardiales</taxon>
        <taxon>Pseudonocardiaceae</taxon>
        <taxon>Actinoalloteichus</taxon>
    </lineage>
</organism>
<feature type="region of interest" description="Disordered" evidence="1">
    <location>
        <begin position="1"/>
        <end position="22"/>
    </location>
</feature>
<dbReference type="AlphaFoldDB" id="A0AAC9PQP1"/>
<dbReference type="RefSeq" id="WP_075764027.1">
    <property type="nucleotide sequence ID" value="NZ_CP016076.1"/>
</dbReference>
<proteinExistence type="predicted"/>
<reference evidence="3" key="1">
    <citation type="submission" date="2016-06" db="EMBL/GenBank/DDBJ databases">
        <title>Complete genome sequence of Actinoalloteichus fjordicus DSM 46855 (=ADI127-17), type strain of the new species Actinoalloteichus fjordicus.</title>
        <authorList>
            <person name="Ruckert C."/>
            <person name="Nouioui I."/>
            <person name="Willmese J."/>
            <person name="van Wezel G."/>
            <person name="Klenk H.-P."/>
            <person name="Kalinowski J."/>
            <person name="Zotchev S.B."/>
        </authorList>
    </citation>
    <scope>NUCLEOTIDE SEQUENCE [LARGE SCALE GENOMIC DNA]</scope>
    <source>
        <strain evidence="3">ADI127-7</strain>
    </source>
</reference>
<dbReference type="Proteomes" id="UP000185511">
    <property type="component" value="Chromosome"/>
</dbReference>
<accession>A0AAC9PQP1</accession>
<evidence type="ECO:0000256" key="1">
    <source>
        <dbReference type="SAM" id="MobiDB-lite"/>
    </source>
</evidence>
<name>A0AAC9PQP1_9PSEU</name>